<dbReference type="InterPro" id="IPR006089">
    <property type="entry name" value="Acyl-CoA_DH_CS"/>
</dbReference>
<evidence type="ECO:0000259" key="7">
    <source>
        <dbReference type="Pfam" id="PF00441"/>
    </source>
</evidence>
<dbReference type="InterPro" id="IPR036250">
    <property type="entry name" value="AcylCo_DH-like_C"/>
</dbReference>
<dbReference type="InterPro" id="IPR006091">
    <property type="entry name" value="Acyl-CoA_Oxase/DH_mid-dom"/>
</dbReference>
<name>A0AAQ0KJS3_PARVE</name>
<dbReference type="Gene3D" id="2.40.110.10">
    <property type="entry name" value="Butyryl-CoA Dehydrogenase, subunit A, domain 2"/>
    <property type="match status" value="1"/>
</dbReference>
<feature type="domain" description="Acyl-CoA oxidase/dehydrogenase middle" evidence="8">
    <location>
        <begin position="279"/>
        <end position="379"/>
    </location>
</feature>
<evidence type="ECO:0000313" key="11">
    <source>
        <dbReference type="Proteomes" id="UP000256794"/>
    </source>
</evidence>
<dbReference type="RefSeq" id="WP_036760674.1">
    <property type="nucleotide sequence ID" value="NZ_CP035284.1"/>
</dbReference>
<dbReference type="InterPro" id="IPR009075">
    <property type="entry name" value="AcylCo_DH/oxidase_C"/>
</dbReference>
<dbReference type="InterPro" id="IPR037069">
    <property type="entry name" value="AcylCoA_DH/ox_N_sf"/>
</dbReference>
<protein>
    <submittedName>
        <fullName evidence="10">(2S)-methylsuccinyl-CoA dehydrogenase</fullName>
    </submittedName>
</protein>
<evidence type="ECO:0000256" key="6">
    <source>
        <dbReference type="RuleBase" id="RU362125"/>
    </source>
</evidence>
<sequence>MSDTADLLDRAAAAVAAMRLYLDRVKDEVAGRVTVDGRPQAARVDQQQRAVHGFAWAATVVEALAQTESWGRRLQAAGTLGEAERLVIEIGFGEYLAQLLGGIPMGPNEMLRPADLGVSNHALAQDAAVAGFIAGGNTPANRARLVELIQSGEQVSDALGDADLDMIRETYRRFAEERIAPSAHQWHLADVLIPDDIVAEMAELGTFGVCIDEEYGGLGLGKLAMCVVTEELSRGWIAAGSLGTRSEIAGELILGGGTPEQKAEWLPRIASGEVLPTAVFTEPDTGSDLGSLRTRASRDGEGWVVNGNKTWITHAARSDVMTMLVRTNPDSKSYDGLSMLLAPKPRGTDDNPFPAEGMTGGEIKVLGYRGMKEYELSFDGFRVPVDGVLGGEEGQGFKQLMRTFEGARIQTAARAVGVARSAFELGLRYALDRKQFGRAIAGFPRISDKLAMMLVEIVLARELTYFSAREKDKGRRCDIEAGMAKLLAARVAWTNADAALQIHGGNGYSMEFEISRVLCDARILNIFEGAAEIQAQVVGRGLLATRN</sequence>
<evidence type="ECO:0000313" key="10">
    <source>
        <dbReference type="EMBL" id="REG27477.1"/>
    </source>
</evidence>
<dbReference type="Pfam" id="PF00441">
    <property type="entry name" value="Acyl-CoA_dh_1"/>
    <property type="match status" value="1"/>
</dbReference>
<dbReference type="PANTHER" id="PTHR43884:SF25">
    <property type="entry name" value="ACYL-COA DEHYDROGENASE YDBM-RELATED"/>
    <property type="match status" value="1"/>
</dbReference>
<feature type="domain" description="Acyl-CoA dehydrogenase/oxidase N-terminal" evidence="9">
    <location>
        <begin position="163"/>
        <end position="273"/>
    </location>
</feature>
<dbReference type="FunFam" id="2.40.110.10:FF:000015">
    <property type="entry name" value="Acyl-CoA dehydrogenase"/>
    <property type="match status" value="1"/>
</dbReference>
<dbReference type="SUPFAM" id="SSF47203">
    <property type="entry name" value="Acyl-CoA dehydrogenase C-terminal domain-like"/>
    <property type="match status" value="1"/>
</dbReference>
<accession>A0AAQ0KJS3</accession>
<dbReference type="Gene3D" id="1.20.140.10">
    <property type="entry name" value="Butyryl-CoA Dehydrogenase, subunit A, domain 3"/>
    <property type="match status" value="1"/>
</dbReference>
<comment type="similarity">
    <text evidence="2 6">Belongs to the acyl-CoA dehydrogenase family.</text>
</comment>
<evidence type="ECO:0000256" key="2">
    <source>
        <dbReference type="ARBA" id="ARBA00009347"/>
    </source>
</evidence>
<keyword evidence="11" id="KW-1185">Reference proteome</keyword>
<dbReference type="InterPro" id="IPR013786">
    <property type="entry name" value="AcylCoA_DH/ox_N"/>
</dbReference>
<dbReference type="Proteomes" id="UP000256794">
    <property type="component" value="Unassembled WGS sequence"/>
</dbReference>
<gene>
    <name evidence="10" type="ORF">ATH84_10712</name>
</gene>
<evidence type="ECO:0000256" key="1">
    <source>
        <dbReference type="ARBA" id="ARBA00001974"/>
    </source>
</evidence>
<dbReference type="InterPro" id="IPR009100">
    <property type="entry name" value="AcylCoA_DH/oxidase_NM_dom_sf"/>
</dbReference>
<dbReference type="GO" id="GO:0050660">
    <property type="term" value="F:flavin adenine dinucleotide binding"/>
    <property type="evidence" value="ECO:0007669"/>
    <property type="project" value="InterPro"/>
</dbReference>
<dbReference type="PANTHER" id="PTHR43884">
    <property type="entry name" value="ACYL-COA DEHYDROGENASE"/>
    <property type="match status" value="1"/>
</dbReference>
<evidence type="ECO:0000256" key="4">
    <source>
        <dbReference type="ARBA" id="ARBA00022827"/>
    </source>
</evidence>
<dbReference type="GO" id="GO:0003995">
    <property type="term" value="F:acyl-CoA dehydrogenase activity"/>
    <property type="evidence" value="ECO:0007669"/>
    <property type="project" value="InterPro"/>
</dbReference>
<keyword evidence="3 6" id="KW-0285">Flavoprotein</keyword>
<evidence type="ECO:0000259" key="9">
    <source>
        <dbReference type="Pfam" id="PF02771"/>
    </source>
</evidence>
<proteinExistence type="inferred from homology"/>
<dbReference type="EMBL" id="QUMX01000071">
    <property type="protein sequence ID" value="REG27477.1"/>
    <property type="molecule type" value="Genomic_DNA"/>
</dbReference>
<comment type="cofactor">
    <cofactor evidence="1 6">
        <name>FAD</name>
        <dbReference type="ChEBI" id="CHEBI:57692"/>
    </cofactor>
</comment>
<dbReference type="AlphaFoldDB" id="A0AAQ0KJS3"/>
<dbReference type="SUPFAM" id="SSF56645">
    <property type="entry name" value="Acyl-CoA dehydrogenase NM domain-like"/>
    <property type="match status" value="1"/>
</dbReference>
<dbReference type="Pfam" id="PF02770">
    <property type="entry name" value="Acyl-CoA_dh_M"/>
    <property type="match status" value="1"/>
</dbReference>
<evidence type="ECO:0000256" key="3">
    <source>
        <dbReference type="ARBA" id="ARBA00022630"/>
    </source>
</evidence>
<dbReference type="FunFam" id="1.20.140.10:FF:000001">
    <property type="entry name" value="Acyl-CoA dehydrogenase"/>
    <property type="match status" value="1"/>
</dbReference>
<organism evidence="10 11">
    <name type="scientific">Paracoccus versutus</name>
    <name type="common">Thiobacillus versutus</name>
    <dbReference type="NCBI Taxonomy" id="34007"/>
    <lineage>
        <taxon>Bacteria</taxon>
        <taxon>Pseudomonadati</taxon>
        <taxon>Pseudomonadota</taxon>
        <taxon>Alphaproteobacteria</taxon>
        <taxon>Rhodobacterales</taxon>
        <taxon>Paracoccaceae</taxon>
        <taxon>Paracoccus</taxon>
    </lineage>
</organism>
<dbReference type="Pfam" id="PF02771">
    <property type="entry name" value="Acyl-CoA_dh_N"/>
    <property type="match status" value="1"/>
</dbReference>
<comment type="caution">
    <text evidence="10">The sequence shown here is derived from an EMBL/GenBank/DDBJ whole genome shotgun (WGS) entry which is preliminary data.</text>
</comment>
<keyword evidence="4 6" id="KW-0274">FAD</keyword>
<evidence type="ECO:0000259" key="8">
    <source>
        <dbReference type="Pfam" id="PF02770"/>
    </source>
</evidence>
<dbReference type="PROSITE" id="PS00073">
    <property type="entry name" value="ACYL_COA_DH_2"/>
    <property type="match status" value="1"/>
</dbReference>
<dbReference type="InterPro" id="IPR046373">
    <property type="entry name" value="Acyl-CoA_Oxase/DH_mid-dom_sf"/>
</dbReference>
<evidence type="ECO:0000256" key="5">
    <source>
        <dbReference type="ARBA" id="ARBA00023002"/>
    </source>
</evidence>
<reference evidence="10 11" key="1">
    <citation type="submission" date="2018-08" db="EMBL/GenBank/DDBJ databases">
        <title>Genomic Encyclopedia of Archaeal and Bacterial Type Strains, Phase II (KMG-II): from individual species to whole genera.</title>
        <authorList>
            <person name="Goeker M."/>
        </authorList>
    </citation>
    <scope>NUCLEOTIDE SEQUENCE [LARGE SCALE GENOMIC DNA]</scope>
    <source>
        <strain evidence="10 11">DSM 582</strain>
    </source>
</reference>
<feature type="domain" description="Acyl-CoA dehydrogenase/oxidase C-terminal" evidence="7">
    <location>
        <begin position="394"/>
        <end position="543"/>
    </location>
</feature>
<dbReference type="Gene3D" id="1.10.540.10">
    <property type="entry name" value="Acyl-CoA dehydrogenase/oxidase, N-terminal domain"/>
    <property type="match status" value="1"/>
</dbReference>
<keyword evidence="5 6" id="KW-0560">Oxidoreductase</keyword>